<dbReference type="SUPFAM" id="SSF55874">
    <property type="entry name" value="ATPase domain of HSP90 chaperone/DNA topoisomerase II/histidine kinase"/>
    <property type="match status" value="1"/>
</dbReference>
<dbReference type="InterPro" id="IPR036890">
    <property type="entry name" value="HATPase_C_sf"/>
</dbReference>
<dbReference type="OrthoDB" id="10263226at2759"/>
<dbReference type="InterPro" id="IPR042121">
    <property type="entry name" value="MutL_C_regsub"/>
</dbReference>
<evidence type="ECO:0008006" key="7">
    <source>
        <dbReference type="Google" id="ProtNLM"/>
    </source>
</evidence>
<evidence type="ECO:0000313" key="5">
    <source>
        <dbReference type="EMBL" id="PVU94048.1"/>
    </source>
</evidence>
<keyword evidence="6" id="KW-1185">Reference proteome</keyword>
<dbReference type="SUPFAM" id="SSF54211">
    <property type="entry name" value="Ribosomal protein S5 domain 2-like"/>
    <property type="match status" value="1"/>
</dbReference>
<dbReference type="GO" id="GO:0005524">
    <property type="term" value="F:ATP binding"/>
    <property type="evidence" value="ECO:0007669"/>
    <property type="project" value="InterPro"/>
</dbReference>
<comment type="similarity">
    <text evidence="1">Belongs to the DNA mismatch repair MutL/HexB family.</text>
</comment>
<dbReference type="InterPro" id="IPR038973">
    <property type="entry name" value="MutL/Mlh/Pms-like"/>
</dbReference>
<accession>A0A2T9YNX1</accession>
<dbReference type="PROSITE" id="PS00058">
    <property type="entry name" value="DNA_MISMATCH_REPAIR_1"/>
    <property type="match status" value="1"/>
</dbReference>
<dbReference type="Gene3D" id="3.30.565.10">
    <property type="entry name" value="Histidine kinase-like ATPase, C-terminal domain"/>
    <property type="match status" value="1"/>
</dbReference>
<dbReference type="SMART" id="SM00853">
    <property type="entry name" value="MutL_C"/>
    <property type="match status" value="1"/>
</dbReference>
<dbReference type="GO" id="GO:0006298">
    <property type="term" value="P:mismatch repair"/>
    <property type="evidence" value="ECO:0007669"/>
    <property type="project" value="InterPro"/>
</dbReference>
<dbReference type="GO" id="GO:0032389">
    <property type="term" value="C:MutLalpha complex"/>
    <property type="evidence" value="ECO:0007669"/>
    <property type="project" value="TreeGrafter"/>
</dbReference>
<evidence type="ECO:0000256" key="2">
    <source>
        <dbReference type="SAM" id="MobiDB-lite"/>
    </source>
</evidence>
<evidence type="ECO:0000259" key="4">
    <source>
        <dbReference type="SMART" id="SM01340"/>
    </source>
</evidence>
<dbReference type="SUPFAM" id="SSF118116">
    <property type="entry name" value="DNA mismatch repair protein MutL"/>
    <property type="match status" value="1"/>
</dbReference>
<dbReference type="PANTHER" id="PTHR10073:SF52">
    <property type="entry name" value="MISMATCH REPAIR ENDONUCLEASE PMS2"/>
    <property type="match status" value="1"/>
</dbReference>
<proteinExistence type="inferred from homology"/>
<dbReference type="InterPro" id="IPR037198">
    <property type="entry name" value="MutL_C_sf"/>
</dbReference>
<comment type="caution">
    <text evidence="5">The sequence shown here is derived from an EMBL/GenBank/DDBJ whole genome shotgun (WGS) entry which is preliminary data.</text>
</comment>
<dbReference type="EMBL" id="MBFR01000103">
    <property type="protein sequence ID" value="PVU94048.1"/>
    <property type="molecule type" value="Genomic_DNA"/>
</dbReference>
<dbReference type="GO" id="GO:0016887">
    <property type="term" value="F:ATP hydrolysis activity"/>
    <property type="evidence" value="ECO:0007669"/>
    <property type="project" value="InterPro"/>
</dbReference>
<feature type="region of interest" description="Disordered" evidence="2">
    <location>
        <begin position="334"/>
        <end position="357"/>
    </location>
</feature>
<dbReference type="Gene3D" id="3.30.1370.100">
    <property type="entry name" value="MutL, C-terminal domain, regulatory subdomain"/>
    <property type="match status" value="1"/>
</dbReference>
<dbReference type="InterPro" id="IPR014790">
    <property type="entry name" value="MutL_C"/>
</dbReference>
<dbReference type="CDD" id="cd03484">
    <property type="entry name" value="MutL_Trans_hPMS_2_like"/>
    <property type="match status" value="1"/>
</dbReference>
<dbReference type="GO" id="GO:0140664">
    <property type="term" value="F:ATP-dependent DNA damage sensor activity"/>
    <property type="evidence" value="ECO:0007669"/>
    <property type="project" value="InterPro"/>
</dbReference>
<dbReference type="InterPro" id="IPR013507">
    <property type="entry name" value="DNA_mismatch_S5_2-like"/>
</dbReference>
<dbReference type="InterPro" id="IPR014762">
    <property type="entry name" value="DNA_mismatch_repair_CS"/>
</dbReference>
<reference evidence="5 6" key="1">
    <citation type="journal article" date="2018" name="MBio">
        <title>Comparative Genomics Reveals the Core Gene Toolbox for the Fungus-Insect Symbiosis.</title>
        <authorList>
            <person name="Wang Y."/>
            <person name="Stata M."/>
            <person name="Wang W."/>
            <person name="Stajich J.E."/>
            <person name="White M.M."/>
            <person name="Moncalvo J.M."/>
        </authorList>
    </citation>
    <scope>NUCLEOTIDE SEQUENCE [LARGE SCALE GENOMIC DNA]</scope>
    <source>
        <strain evidence="5 6">SWE-8-4</strain>
    </source>
</reference>
<dbReference type="InterPro" id="IPR020568">
    <property type="entry name" value="Ribosomal_Su5_D2-typ_SF"/>
</dbReference>
<name>A0A2T9YNX1_9FUNG</name>
<dbReference type="GO" id="GO:0030983">
    <property type="term" value="F:mismatched DNA binding"/>
    <property type="evidence" value="ECO:0007669"/>
    <property type="project" value="InterPro"/>
</dbReference>
<evidence type="ECO:0000259" key="3">
    <source>
        <dbReference type="SMART" id="SM00853"/>
    </source>
</evidence>
<dbReference type="Proteomes" id="UP000245383">
    <property type="component" value="Unassembled WGS sequence"/>
</dbReference>
<protein>
    <recommendedName>
        <fullName evidence="7">DNA mismatch repair protein S5 domain-containing protein</fullName>
    </recommendedName>
</protein>
<gene>
    <name evidence="5" type="ORF">BB561_002829</name>
</gene>
<feature type="domain" description="DNA mismatch repair protein S5" evidence="4">
    <location>
        <begin position="174"/>
        <end position="302"/>
    </location>
</feature>
<dbReference type="Pfam" id="PF08676">
    <property type="entry name" value="MutL_C"/>
    <property type="match status" value="1"/>
</dbReference>
<dbReference type="PANTHER" id="PTHR10073">
    <property type="entry name" value="DNA MISMATCH REPAIR PROTEIN MLH, PMS, MUTL"/>
    <property type="match status" value="1"/>
</dbReference>
<dbReference type="InterPro" id="IPR042120">
    <property type="entry name" value="MutL_C_dimsub"/>
</dbReference>
<sequence>MSKKLERISTETANKLCSGQVVVDLGAVIKELLENSLDAGCTFVEIKLKNYGLDGITVTDDGFGIEDSEFDKLCKKNWTSKINTFEDLGKLKTFGFRGEALSSLCSVADISVTSSTKNSEPKGITVEYDNKGEIKSKKSAARTHGASFKVSNLFKGNIELALRVLKTNSFIERIGAIFGRTAKNNMCTIDENTNNQLKDSETKFSIKGFISSPMPNCGRASSDKQYIYLNGKPCDVPKIKKVINEVYREFNPTQFPLAAICLSLQQIDSVDFNVSPDKRSVFLKYDQELADYIYNVLKETFIPHHAKLSISQKKEIDFKQIFAPKEDLSQLQSLTSNNSNTTNNNVDSSHASNTANNNVASNAKHNILLNQEQEQEHIIPSISKKNTLNELYTGPVKRNKINPYNSNDSEILNCTNKRENEYSSKQLTLSLPQEKKNSSEIALINTAMDLDVISHNKNEKTGIKNSKDVVEKSGCLSKHGPMTLELSIADETAAFEHKDILSKNGFVIKENPDANPGSRVQLLSQPFIEKSLFTVTDLKDLLYNLNENPSETARCKRARDVFASRACRKSIMIGTPLSKQQMSLVVKNLSGLEHPWNCPHGRPTLRHLAKLSDLESTEKSNFGIKNKKPFTWSGTLFS</sequence>
<evidence type="ECO:0000313" key="6">
    <source>
        <dbReference type="Proteomes" id="UP000245383"/>
    </source>
</evidence>
<dbReference type="Pfam" id="PF13589">
    <property type="entry name" value="HATPase_c_3"/>
    <property type="match status" value="1"/>
</dbReference>
<dbReference type="Gene3D" id="3.30.1540.20">
    <property type="entry name" value="MutL, C-terminal domain, dimerisation subdomain"/>
    <property type="match status" value="1"/>
</dbReference>
<dbReference type="STRING" id="133385.A0A2T9YNX1"/>
<dbReference type="Pfam" id="PF01119">
    <property type="entry name" value="DNA_mis_repair"/>
    <property type="match status" value="1"/>
</dbReference>
<feature type="domain" description="MutL C-terminal dimerisation" evidence="3">
    <location>
        <begin position="263"/>
        <end position="577"/>
    </location>
</feature>
<dbReference type="SMART" id="SM01340">
    <property type="entry name" value="DNA_mis_repair"/>
    <property type="match status" value="1"/>
</dbReference>
<dbReference type="AlphaFoldDB" id="A0A2T9YNX1"/>
<organism evidence="5 6">
    <name type="scientific">Smittium simulii</name>
    <dbReference type="NCBI Taxonomy" id="133385"/>
    <lineage>
        <taxon>Eukaryota</taxon>
        <taxon>Fungi</taxon>
        <taxon>Fungi incertae sedis</taxon>
        <taxon>Zoopagomycota</taxon>
        <taxon>Kickxellomycotina</taxon>
        <taxon>Harpellomycetes</taxon>
        <taxon>Harpellales</taxon>
        <taxon>Legeriomycetaceae</taxon>
        <taxon>Smittium</taxon>
    </lineage>
</organism>
<evidence type="ECO:0000256" key="1">
    <source>
        <dbReference type="ARBA" id="ARBA00006082"/>
    </source>
</evidence>